<evidence type="ECO:0000256" key="6">
    <source>
        <dbReference type="RuleBase" id="RU365095"/>
    </source>
</evidence>
<accession>A0A086TK63</accession>
<dbReference type="SUPFAM" id="SSF100950">
    <property type="entry name" value="NagB/RpiA/CoA transferase-like"/>
    <property type="match status" value="1"/>
</dbReference>
<comment type="function">
    <text evidence="6">Hydrolysis of 6-phosphogluconolactone to 6-phosphogluconate.</text>
</comment>
<dbReference type="InterPro" id="IPR006148">
    <property type="entry name" value="Glc/Gal-6P_isomerase"/>
</dbReference>
<evidence type="ECO:0000256" key="2">
    <source>
        <dbReference type="ARBA" id="ARBA00004961"/>
    </source>
</evidence>
<dbReference type="GO" id="GO:0006098">
    <property type="term" value="P:pentose-phosphate shunt"/>
    <property type="evidence" value="ECO:0007669"/>
    <property type="project" value="UniProtKB-UniPathway"/>
</dbReference>
<dbReference type="InterPro" id="IPR005900">
    <property type="entry name" value="6-phosphogluconolactonase_DevB"/>
</dbReference>
<evidence type="ECO:0000256" key="4">
    <source>
        <dbReference type="ARBA" id="ARBA00013198"/>
    </source>
</evidence>
<comment type="similarity">
    <text evidence="3 6">Belongs to the glucosamine/galactosamine-6-phosphate isomerase family. 6-phosphogluconolactonase subfamily.</text>
</comment>
<comment type="catalytic activity">
    <reaction evidence="1 6">
        <text>6-phospho-D-glucono-1,5-lactone + H2O = 6-phospho-D-gluconate + H(+)</text>
        <dbReference type="Rhea" id="RHEA:12556"/>
        <dbReference type="ChEBI" id="CHEBI:15377"/>
        <dbReference type="ChEBI" id="CHEBI:15378"/>
        <dbReference type="ChEBI" id="CHEBI:57955"/>
        <dbReference type="ChEBI" id="CHEBI:58759"/>
        <dbReference type="EC" id="3.1.1.31"/>
    </reaction>
</comment>
<dbReference type="UniPathway" id="UPA00115">
    <property type="reaction ID" value="UER00409"/>
</dbReference>
<evidence type="ECO:0000256" key="3">
    <source>
        <dbReference type="ARBA" id="ARBA00010662"/>
    </source>
</evidence>
<evidence type="ECO:0000313" key="9">
    <source>
        <dbReference type="Proteomes" id="UP000243308"/>
    </source>
</evidence>
<dbReference type="CDD" id="cd01400">
    <property type="entry name" value="6PGL"/>
    <property type="match status" value="1"/>
</dbReference>
<keyword evidence="9" id="KW-1185">Reference proteome</keyword>
<dbReference type="InterPro" id="IPR039104">
    <property type="entry name" value="6PGL"/>
</dbReference>
<sequence length="259" mass="28457">MPLHTAGPTQIYTFPDTAALSQGLDKYVAKLSAEAIHRHGKFTVALSGGSLPKQLSAVLKHNKSVDFSKWIVYFADERCVPLDHEDSNYLLSKHELFDHVPILPENIHTIDPKYVNHPEDAAEDYISQLAKTFATKDSVRFPVFDLILLGVGPDGHTCSLFPDHALLKESTEWVASITDSPKPPSCRITLTFPVLNHAHHVAFVAAGAGKQDMLHRLLDTPGHLPAQMVKPVTGTLSWFVDDAAAQKVTSTTVKGLERL</sequence>
<keyword evidence="5 6" id="KW-0378">Hydrolase</keyword>
<name>A0A086TK63_9FUNG</name>
<dbReference type="EMBL" id="KN042432">
    <property type="protein sequence ID" value="KFH62340.1"/>
    <property type="molecule type" value="Genomic_DNA"/>
</dbReference>
<dbReference type="PANTHER" id="PTHR11054">
    <property type="entry name" value="6-PHOSPHOGLUCONOLACTONASE"/>
    <property type="match status" value="1"/>
</dbReference>
<reference evidence="8 9" key="1">
    <citation type="submission" date="2011-02" db="EMBL/GenBank/DDBJ databases">
        <title>The Genome Sequence of Mortierella verticillata NRRL 6337.</title>
        <authorList>
            <consortium name="The Broad Institute Genome Sequencing Platform"/>
            <person name="Russ C."/>
            <person name="Cuomo C."/>
            <person name="Burger G."/>
            <person name="Gray M.W."/>
            <person name="Holland P.W.H."/>
            <person name="King N."/>
            <person name="Lang F.B.F."/>
            <person name="Roger A.J."/>
            <person name="Ruiz-Trillo I."/>
            <person name="Young S.K."/>
            <person name="Zeng Q."/>
            <person name="Gargeya S."/>
            <person name="Alvarado L."/>
            <person name="Berlin A."/>
            <person name="Chapman S.B."/>
            <person name="Chen Z."/>
            <person name="Freedman E."/>
            <person name="Gellesch M."/>
            <person name="Goldberg J."/>
            <person name="Griggs A."/>
            <person name="Gujja S."/>
            <person name="Heilman E."/>
            <person name="Heiman D."/>
            <person name="Howarth C."/>
            <person name="Mehta T."/>
            <person name="Neiman D."/>
            <person name="Pearson M."/>
            <person name="Roberts A."/>
            <person name="Saif S."/>
            <person name="Shea T."/>
            <person name="Shenoy N."/>
            <person name="Sisk P."/>
            <person name="Stolte C."/>
            <person name="Sykes S."/>
            <person name="White J."/>
            <person name="Yandava C."/>
            <person name="Haas B."/>
            <person name="Nusbaum C."/>
            <person name="Birren B."/>
        </authorList>
    </citation>
    <scope>NUCLEOTIDE SEQUENCE [LARGE SCALE GENOMIC DNA]</scope>
    <source>
        <strain evidence="8 9">NRRL 6337</strain>
    </source>
</reference>
<evidence type="ECO:0000256" key="5">
    <source>
        <dbReference type="ARBA" id="ARBA00022801"/>
    </source>
</evidence>
<dbReference type="Proteomes" id="UP000243308">
    <property type="component" value="Unassembled WGS sequence"/>
</dbReference>
<evidence type="ECO:0000259" key="7">
    <source>
        <dbReference type="Pfam" id="PF01182"/>
    </source>
</evidence>
<dbReference type="AlphaFoldDB" id="A0A086TK63"/>
<dbReference type="OrthoDB" id="432544at2759"/>
<comment type="pathway">
    <text evidence="2 6">Carbohydrate degradation; pentose phosphate pathway; D-ribulose 5-phosphate from D-glucose 6-phosphate (oxidative stage): step 2/3.</text>
</comment>
<dbReference type="InterPro" id="IPR037171">
    <property type="entry name" value="NagB/RpiA_transferase-like"/>
</dbReference>
<dbReference type="GO" id="GO:0017057">
    <property type="term" value="F:6-phosphogluconolactonase activity"/>
    <property type="evidence" value="ECO:0007669"/>
    <property type="project" value="UniProtKB-UniRule"/>
</dbReference>
<protein>
    <recommendedName>
        <fullName evidence="4 6">6-phosphogluconolactonase</fullName>
        <shortName evidence="6">6PGL</shortName>
        <ecNumber evidence="4 6">3.1.1.31</ecNumber>
    </recommendedName>
</protein>
<dbReference type="Pfam" id="PF01182">
    <property type="entry name" value="Glucosamine_iso"/>
    <property type="match status" value="1"/>
</dbReference>
<evidence type="ECO:0000256" key="1">
    <source>
        <dbReference type="ARBA" id="ARBA00000832"/>
    </source>
</evidence>
<gene>
    <name evidence="8" type="ORF">MVEG_11550</name>
</gene>
<dbReference type="PANTHER" id="PTHR11054:SF0">
    <property type="entry name" value="6-PHOSPHOGLUCONOLACTONASE"/>
    <property type="match status" value="1"/>
</dbReference>
<dbReference type="Gene3D" id="3.40.50.1360">
    <property type="match status" value="1"/>
</dbReference>
<organism evidence="8 9">
    <name type="scientific">Podila verticillata NRRL 6337</name>
    <dbReference type="NCBI Taxonomy" id="1069443"/>
    <lineage>
        <taxon>Eukaryota</taxon>
        <taxon>Fungi</taxon>
        <taxon>Fungi incertae sedis</taxon>
        <taxon>Mucoromycota</taxon>
        <taxon>Mortierellomycotina</taxon>
        <taxon>Mortierellomycetes</taxon>
        <taxon>Mortierellales</taxon>
        <taxon>Mortierellaceae</taxon>
        <taxon>Podila</taxon>
    </lineage>
</organism>
<dbReference type="GO" id="GO:0005975">
    <property type="term" value="P:carbohydrate metabolic process"/>
    <property type="evidence" value="ECO:0007669"/>
    <property type="project" value="UniProtKB-UniRule"/>
</dbReference>
<evidence type="ECO:0000313" key="8">
    <source>
        <dbReference type="EMBL" id="KFH62340.1"/>
    </source>
</evidence>
<dbReference type="EC" id="3.1.1.31" evidence="4 6"/>
<proteinExistence type="inferred from homology"/>
<dbReference type="NCBIfam" id="TIGR01198">
    <property type="entry name" value="pgl"/>
    <property type="match status" value="1"/>
</dbReference>
<dbReference type="FunFam" id="3.40.50.1360:FF:000005">
    <property type="entry name" value="6-phosphogluconolactonase"/>
    <property type="match status" value="1"/>
</dbReference>
<feature type="domain" description="Glucosamine/galactosamine-6-phosphate isomerase" evidence="7">
    <location>
        <begin position="15"/>
        <end position="238"/>
    </location>
</feature>